<evidence type="ECO:0000259" key="1">
    <source>
        <dbReference type="Pfam" id="PF04773"/>
    </source>
</evidence>
<sequence>MTHDPNVEASALDWVIRQRDPSFDAWEDFADWMAQDPAHSDIYYELAALDGDLGDLSVRAPVEVVALPADGAANDDVDETIVPLAPRRFSRRAWMGGAVAACLVGVISFNMLSRETDSYRIETAMGEMQEIKLPDGSRIAVNGGSSVVLSHDDPRKAVVERGQALFSVVHRVDAPFRVTVGDVQLVDVGTVFDVTRTDGQLVVAVSEGAVVYNPGAQNVRVDAGKRLAVRDGSEARLSTVNAEAVGGWRGGQLVYDGVPLGDVAAELARTTGIKVRTSPAAATILFRGALQTGTDEARVVGDLAALSGTRATQESGGWTLSR</sequence>
<dbReference type="PANTHER" id="PTHR30273">
    <property type="entry name" value="PERIPLASMIC SIGNAL SENSOR AND SIGMA FACTOR ACTIVATOR FECR-RELATED"/>
    <property type="match status" value="1"/>
</dbReference>
<dbReference type="AlphaFoldDB" id="A0A9X1DDD5"/>
<dbReference type="EMBL" id="JAHGAW010000008">
    <property type="protein sequence ID" value="MBT2187819.1"/>
    <property type="molecule type" value="Genomic_DNA"/>
</dbReference>
<evidence type="ECO:0000313" key="4">
    <source>
        <dbReference type="Proteomes" id="UP001138757"/>
    </source>
</evidence>
<dbReference type="RefSeq" id="WP_214624079.1">
    <property type="nucleotide sequence ID" value="NZ_JAHGAW010000008.1"/>
</dbReference>
<evidence type="ECO:0000259" key="2">
    <source>
        <dbReference type="Pfam" id="PF16220"/>
    </source>
</evidence>
<comment type="caution">
    <text evidence="3">The sequence shown here is derived from an EMBL/GenBank/DDBJ whole genome shotgun (WGS) entry which is preliminary data.</text>
</comment>
<dbReference type="GO" id="GO:0016989">
    <property type="term" value="F:sigma factor antagonist activity"/>
    <property type="evidence" value="ECO:0007669"/>
    <property type="project" value="TreeGrafter"/>
</dbReference>
<organism evidence="3 4">
    <name type="scientific">Sphingobium nicotianae</name>
    <dbReference type="NCBI Taxonomy" id="2782607"/>
    <lineage>
        <taxon>Bacteria</taxon>
        <taxon>Pseudomonadati</taxon>
        <taxon>Pseudomonadota</taxon>
        <taxon>Alphaproteobacteria</taxon>
        <taxon>Sphingomonadales</taxon>
        <taxon>Sphingomonadaceae</taxon>
        <taxon>Sphingobium</taxon>
    </lineage>
</organism>
<gene>
    <name evidence="3" type="ORF">KK488_12765</name>
</gene>
<dbReference type="Proteomes" id="UP001138757">
    <property type="component" value="Unassembled WGS sequence"/>
</dbReference>
<dbReference type="PANTHER" id="PTHR30273:SF2">
    <property type="entry name" value="PROTEIN FECR"/>
    <property type="match status" value="1"/>
</dbReference>
<dbReference type="Pfam" id="PF04773">
    <property type="entry name" value="FecR"/>
    <property type="match status" value="1"/>
</dbReference>
<dbReference type="Gene3D" id="2.60.120.1440">
    <property type="match status" value="1"/>
</dbReference>
<protein>
    <submittedName>
        <fullName evidence="3">FecR domain-containing protein</fullName>
    </submittedName>
</protein>
<feature type="domain" description="FecR protein" evidence="1">
    <location>
        <begin position="120"/>
        <end position="210"/>
    </location>
</feature>
<name>A0A9X1DDD5_9SPHN</name>
<dbReference type="Pfam" id="PF16220">
    <property type="entry name" value="DUF4880"/>
    <property type="match status" value="1"/>
</dbReference>
<keyword evidence="4" id="KW-1185">Reference proteome</keyword>
<dbReference type="InterPro" id="IPR012373">
    <property type="entry name" value="Ferrdict_sens_TM"/>
</dbReference>
<dbReference type="InterPro" id="IPR032623">
    <property type="entry name" value="FecR_N"/>
</dbReference>
<accession>A0A9X1DDD5</accession>
<feature type="domain" description="FecR N-terminal" evidence="2">
    <location>
        <begin position="11"/>
        <end position="49"/>
    </location>
</feature>
<dbReference type="PIRSF" id="PIRSF018266">
    <property type="entry name" value="FecR"/>
    <property type="match status" value="1"/>
</dbReference>
<proteinExistence type="predicted"/>
<reference evidence="3" key="1">
    <citation type="submission" date="2021-05" db="EMBL/GenBank/DDBJ databases">
        <title>Genome of Sphingobium sp. strain.</title>
        <authorList>
            <person name="Fan R."/>
        </authorList>
    </citation>
    <scope>NUCLEOTIDE SEQUENCE</scope>
    <source>
        <strain evidence="3">H33</strain>
    </source>
</reference>
<dbReference type="InterPro" id="IPR006860">
    <property type="entry name" value="FecR"/>
</dbReference>
<evidence type="ECO:0000313" key="3">
    <source>
        <dbReference type="EMBL" id="MBT2187819.1"/>
    </source>
</evidence>